<sequence length="165" mass="16046">MRVRKLSAVTLVAVAVGLSLTACGNDSSPKAAPPAAASPVAPASPAAGTPAAADSPAAAAPVAASPASPAHTKPSGTPKATAGEKCTDQINYAGDPRSNAEINSIGANTGHCPTPEKSGAATPSGTPNKPGVKCTDQINYAGDPRSNAEINSIGANTGYCPPIQH</sequence>
<evidence type="ECO:0000313" key="4">
    <source>
        <dbReference type="Proteomes" id="UP000317940"/>
    </source>
</evidence>
<evidence type="ECO:0000313" key="3">
    <source>
        <dbReference type="EMBL" id="TWF96656.1"/>
    </source>
</evidence>
<gene>
    <name evidence="3" type="ORF">FHX73_11428</name>
</gene>
<evidence type="ECO:0008006" key="5">
    <source>
        <dbReference type="Google" id="ProtNLM"/>
    </source>
</evidence>
<feature type="compositionally biased region" description="Low complexity" evidence="1">
    <location>
        <begin position="27"/>
        <end position="70"/>
    </location>
</feature>
<feature type="region of interest" description="Disordered" evidence="1">
    <location>
        <begin position="25"/>
        <end position="165"/>
    </location>
</feature>
<dbReference type="EMBL" id="VIWT01000001">
    <property type="protein sequence ID" value="TWF96656.1"/>
    <property type="molecule type" value="Genomic_DNA"/>
</dbReference>
<dbReference type="Proteomes" id="UP000317940">
    <property type="component" value="Unassembled WGS sequence"/>
</dbReference>
<evidence type="ECO:0000256" key="1">
    <source>
        <dbReference type="SAM" id="MobiDB-lite"/>
    </source>
</evidence>
<dbReference type="AlphaFoldDB" id="A0A561UBD7"/>
<accession>A0A561UBD7</accession>
<feature type="chain" id="PRO_5038619407" description="Secreted protein" evidence="2">
    <location>
        <begin position="25"/>
        <end position="165"/>
    </location>
</feature>
<evidence type="ECO:0000256" key="2">
    <source>
        <dbReference type="SAM" id="SignalP"/>
    </source>
</evidence>
<name>A0A561UBD7_9ACTN</name>
<reference evidence="3 4" key="1">
    <citation type="submission" date="2019-06" db="EMBL/GenBank/DDBJ databases">
        <title>Sequencing the genomes of 1000 actinobacteria strains.</title>
        <authorList>
            <person name="Klenk H.-P."/>
        </authorList>
    </citation>
    <scope>NUCLEOTIDE SEQUENCE [LARGE SCALE GENOMIC DNA]</scope>
    <source>
        <strain evidence="3 4">DSM 44826</strain>
    </source>
</reference>
<dbReference type="RefSeq" id="WP_170304784.1">
    <property type="nucleotide sequence ID" value="NZ_BAAAMZ010000004.1"/>
</dbReference>
<proteinExistence type="predicted"/>
<keyword evidence="2" id="KW-0732">Signal</keyword>
<keyword evidence="4" id="KW-1185">Reference proteome</keyword>
<feature type="signal peptide" evidence="2">
    <location>
        <begin position="1"/>
        <end position="24"/>
    </location>
</feature>
<dbReference type="PROSITE" id="PS51257">
    <property type="entry name" value="PROKAR_LIPOPROTEIN"/>
    <property type="match status" value="1"/>
</dbReference>
<protein>
    <recommendedName>
        <fullName evidence="5">Secreted protein</fullName>
    </recommendedName>
</protein>
<organism evidence="3 4">
    <name type="scientific">Kitasatospora viridis</name>
    <dbReference type="NCBI Taxonomy" id="281105"/>
    <lineage>
        <taxon>Bacteria</taxon>
        <taxon>Bacillati</taxon>
        <taxon>Actinomycetota</taxon>
        <taxon>Actinomycetes</taxon>
        <taxon>Kitasatosporales</taxon>
        <taxon>Streptomycetaceae</taxon>
        <taxon>Kitasatospora</taxon>
    </lineage>
</organism>
<comment type="caution">
    <text evidence="3">The sequence shown here is derived from an EMBL/GenBank/DDBJ whole genome shotgun (WGS) entry which is preliminary data.</text>
</comment>